<evidence type="ECO:0000256" key="3">
    <source>
        <dbReference type="SAM" id="MobiDB-lite"/>
    </source>
</evidence>
<keyword evidence="6" id="KW-1185">Reference proteome</keyword>
<dbReference type="GO" id="GO:0003841">
    <property type="term" value="F:1-acylglycerol-3-phosphate O-acyltransferase activity"/>
    <property type="evidence" value="ECO:0007669"/>
    <property type="project" value="TreeGrafter"/>
</dbReference>
<dbReference type="PANTHER" id="PTHR10434:SF55">
    <property type="entry name" value="POSSIBLE ACYLTRANSFERASE"/>
    <property type="match status" value="1"/>
</dbReference>
<reference evidence="5 6" key="1">
    <citation type="submission" date="2018-06" db="EMBL/GenBank/DDBJ databases">
        <authorList>
            <consortium name="Pathogen Informatics"/>
            <person name="Doyle S."/>
        </authorList>
    </citation>
    <scope>NUCLEOTIDE SEQUENCE [LARGE SCALE GENOMIC DNA]</scope>
    <source>
        <strain evidence="5 6">NCTC13296</strain>
    </source>
</reference>
<accession>A0A379M1I7</accession>
<dbReference type="Pfam" id="PF01553">
    <property type="entry name" value="Acyltransferase"/>
    <property type="match status" value="1"/>
</dbReference>
<evidence type="ECO:0000313" key="5">
    <source>
        <dbReference type="EMBL" id="SUE16204.1"/>
    </source>
</evidence>
<dbReference type="CDD" id="cd07989">
    <property type="entry name" value="LPLAT_AGPAT-like"/>
    <property type="match status" value="1"/>
</dbReference>
<feature type="region of interest" description="Disordered" evidence="3">
    <location>
        <begin position="271"/>
        <end position="309"/>
    </location>
</feature>
<evidence type="ECO:0000313" key="6">
    <source>
        <dbReference type="Proteomes" id="UP000254569"/>
    </source>
</evidence>
<dbReference type="PANTHER" id="PTHR10434">
    <property type="entry name" value="1-ACYL-SN-GLYCEROL-3-PHOSPHATE ACYLTRANSFERASE"/>
    <property type="match status" value="1"/>
</dbReference>
<dbReference type="SMART" id="SM00563">
    <property type="entry name" value="PlsC"/>
    <property type="match status" value="1"/>
</dbReference>
<protein>
    <submittedName>
        <fullName evidence="5">Acyltransferase</fullName>
    </submittedName>
</protein>
<proteinExistence type="predicted"/>
<dbReference type="GO" id="GO:0006654">
    <property type="term" value="P:phosphatidic acid biosynthetic process"/>
    <property type="evidence" value="ECO:0007669"/>
    <property type="project" value="TreeGrafter"/>
</dbReference>
<dbReference type="InterPro" id="IPR002123">
    <property type="entry name" value="Plipid/glycerol_acylTrfase"/>
</dbReference>
<organism evidence="5 6">
    <name type="scientific">Rhodococcus gordoniae</name>
    <dbReference type="NCBI Taxonomy" id="223392"/>
    <lineage>
        <taxon>Bacteria</taxon>
        <taxon>Bacillati</taxon>
        <taxon>Actinomycetota</taxon>
        <taxon>Actinomycetes</taxon>
        <taxon>Mycobacteriales</taxon>
        <taxon>Nocardiaceae</taxon>
        <taxon>Rhodococcus</taxon>
    </lineage>
</organism>
<evidence type="ECO:0000259" key="4">
    <source>
        <dbReference type="SMART" id="SM00563"/>
    </source>
</evidence>
<dbReference type="AlphaFoldDB" id="A0A379M1I7"/>
<gene>
    <name evidence="5" type="ORF">NCTC13296_03072</name>
</gene>
<evidence type="ECO:0000256" key="1">
    <source>
        <dbReference type="ARBA" id="ARBA00022679"/>
    </source>
</evidence>
<dbReference type="Proteomes" id="UP000254569">
    <property type="component" value="Unassembled WGS sequence"/>
</dbReference>
<feature type="compositionally biased region" description="Gly residues" evidence="3">
    <location>
        <begin position="300"/>
        <end position="309"/>
    </location>
</feature>
<dbReference type="SUPFAM" id="SSF69593">
    <property type="entry name" value="Glycerol-3-phosphate (1)-acyltransferase"/>
    <property type="match status" value="1"/>
</dbReference>
<feature type="domain" description="Phospholipid/glycerol acyltransferase" evidence="4">
    <location>
        <begin position="74"/>
        <end position="188"/>
    </location>
</feature>
<keyword evidence="1 5" id="KW-0808">Transferase</keyword>
<dbReference type="GO" id="GO:0005886">
    <property type="term" value="C:plasma membrane"/>
    <property type="evidence" value="ECO:0007669"/>
    <property type="project" value="TreeGrafter"/>
</dbReference>
<name>A0A379M1I7_9NOCA</name>
<sequence>MLTYVPSRVGGAGTGTFVGTWRRIRWAWPGHPARLTGVEPFYRTIIGVARTLFAAQGLKFDITGEHNIPATGGAVIAINHTGYMDFTYAGIPARATKRYIRFMAKKEVFDHKISGPLMRAMKHIPVDRGDAGESYRLAVQALRDGQLVGVFPEETISRSFELKAFRSGAARMANEAGVPVIPMVIWGSQRVWTKGHPKRLGRTNTPITIEVGAPVQPYEPAAEMTAQLHATMEEMLHRVQDGYVHEPGAYWVPRRLGGSAPTLEEATALDEAAAAERRARKARERATREGTAGSESNDAGGDGPGTSAQ</sequence>
<evidence type="ECO:0000256" key="2">
    <source>
        <dbReference type="ARBA" id="ARBA00023315"/>
    </source>
</evidence>
<dbReference type="EMBL" id="UGVI01000001">
    <property type="protein sequence ID" value="SUE16204.1"/>
    <property type="molecule type" value="Genomic_DNA"/>
</dbReference>
<keyword evidence="2 5" id="KW-0012">Acyltransferase</keyword>